<evidence type="ECO:0000256" key="3">
    <source>
        <dbReference type="SAM" id="MobiDB-lite"/>
    </source>
</evidence>
<dbReference type="EMBL" id="BAAAJE010000034">
    <property type="protein sequence ID" value="GAA1165426.1"/>
    <property type="molecule type" value="Genomic_DNA"/>
</dbReference>
<dbReference type="PANTHER" id="PTHR12598:SF0">
    <property type="entry name" value="COPPER HOMEOSTASIS PROTEIN CUTC HOMOLOG"/>
    <property type="match status" value="1"/>
</dbReference>
<gene>
    <name evidence="4" type="ORF">GCM10009606_48580</name>
</gene>
<accession>A0ABN1USI6</accession>
<dbReference type="InterPro" id="IPR036822">
    <property type="entry name" value="CutC-like_dom_sf"/>
</dbReference>
<proteinExistence type="inferred from homology"/>
<comment type="caution">
    <text evidence="4">The sequence shown here is derived from an EMBL/GenBank/DDBJ whole genome shotgun (WGS) entry which is preliminary data.</text>
</comment>
<evidence type="ECO:0000256" key="2">
    <source>
        <dbReference type="ARBA" id="ARBA00019014"/>
    </source>
</evidence>
<organism evidence="4 5">
    <name type="scientific">Nocardioides aquiterrae</name>
    <dbReference type="NCBI Taxonomy" id="203799"/>
    <lineage>
        <taxon>Bacteria</taxon>
        <taxon>Bacillati</taxon>
        <taxon>Actinomycetota</taxon>
        <taxon>Actinomycetes</taxon>
        <taxon>Propionibacteriales</taxon>
        <taxon>Nocardioidaceae</taxon>
        <taxon>Nocardioides</taxon>
    </lineage>
</organism>
<dbReference type="Pfam" id="PF03932">
    <property type="entry name" value="CutC"/>
    <property type="match status" value="1"/>
</dbReference>
<dbReference type="RefSeq" id="WP_343911147.1">
    <property type="nucleotide sequence ID" value="NZ_BAAAJE010000034.1"/>
</dbReference>
<comment type="similarity">
    <text evidence="1">Belongs to the CutC family.</text>
</comment>
<protein>
    <recommendedName>
        <fullName evidence="2">Copper homeostasis protein cutC homolog</fullName>
    </recommendedName>
</protein>
<evidence type="ECO:0000313" key="4">
    <source>
        <dbReference type="EMBL" id="GAA1165426.1"/>
    </source>
</evidence>
<reference evidence="4 5" key="1">
    <citation type="journal article" date="2019" name="Int. J. Syst. Evol. Microbiol.">
        <title>The Global Catalogue of Microorganisms (GCM) 10K type strain sequencing project: providing services to taxonomists for standard genome sequencing and annotation.</title>
        <authorList>
            <consortium name="The Broad Institute Genomics Platform"/>
            <consortium name="The Broad Institute Genome Sequencing Center for Infectious Disease"/>
            <person name="Wu L."/>
            <person name="Ma J."/>
        </authorList>
    </citation>
    <scope>NUCLEOTIDE SEQUENCE [LARGE SCALE GENOMIC DNA]</scope>
    <source>
        <strain evidence="4 5">JCM 11813</strain>
    </source>
</reference>
<sequence length="236" mass="25213">MGPALLEVAVQDPRDVPGAQEGGADRLHLSGPEGMSPEPALVSAVCRETELPVFVVLCLNDTWSTTGGEMTRLVGLAGDYLGSGATGVSFGFLDADLEVDTETCAYLAGQLPHVPWTFGRAIDDTLDLRRSWRRLADLPGLVAVCSAGSPRGLEVGYDELLDLAAADPLVARTLMPGGGLVAEQVPWFVRAGVRQFRIDRQARPGASYKAYVDAAHVRSWRLLLDDALERAQRTAG</sequence>
<dbReference type="InterPro" id="IPR005627">
    <property type="entry name" value="CutC-like"/>
</dbReference>
<name>A0ABN1USI6_9ACTN</name>
<dbReference type="PANTHER" id="PTHR12598">
    <property type="entry name" value="COPPER HOMEOSTASIS PROTEIN CUTC"/>
    <property type="match status" value="1"/>
</dbReference>
<keyword evidence="5" id="KW-1185">Reference proteome</keyword>
<dbReference type="Proteomes" id="UP001499979">
    <property type="component" value="Unassembled WGS sequence"/>
</dbReference>
<evidence type="ECO:0000256" key="1">
    <source>
        <dbReference type="ARBA" id="ARBA00007768"/>
    </source>
</evidence>
<dbReference type="SUPFAM" id="SSF110395">
    <property type="entry name" value="CutC-like"/>
    <property type="match status" value="1"/>
</dbReference>
<feature type="region of interest" description="Disordered" evidence="3">
    <location>
        <begin position="10"/>
        <end position="33"/>
    </location>
</feature>
<dbReference type="Gene3D" id="3.20.20.380">
    <property type="entry name" value="Copper homeostasis (CutC) domain"/>
    <property type="match status" value="1"/>
</dbReference>
<evidence type="ECO:0000313" key="5">
    <source>
        <dbReference type="Proteomes" id="UP001499979"/>
    </source>
</evidence>